<dbReference type="Pfam" id="PF01509">
    <property type="entry name" value="TruB_N"/>
    <property type="match status" value="1"/>
</dbReference>
<dbReference type="GO" id="GO:0003723">
    <property type="term" value="F:RNA binding"/>
    <property type="evidence" value="ECO:0007669"/>
    <property type="project" value="InterPro"/>
</dbReference>
<comment type="caution">
    <text evidence="4">The sequence shown here is derived from an EMBL/GenBank/DDBJ whole genome shotgun (WGS) entry which is preliminary data.</text>
</comment>
<sequence>MPKYSFNCREIQNLLNGIVCLFKPRDIPLSVLQRLFLKEICDQANVIAQCRPLPLIEMPIVEEHKESGSLLIVGKRQQIDYSLHPSIVGEMFRPEEFQMEPLNPLEPSSSGVCVFGLNDGCDRLEAIRSLAWFNEYFIEAELGRGTHLNSIRGTVNSRMEYDHVSQHQLSTLLSLLRLQYKKASFEFANLNMQSQQAFELARRGAPRPRVLGSPLIFGLDLCYFKLPYFKLNIQINGETDQFLCDFIHEIGLNLSTVASTRKLRRTRQGFFGIEHALLDKHFHLESVLKNILMCEKILAKNLEENLNCEIIELNEDNEKEKSNKFLERYKLKNEDLENENLPELEDCLKLPFGREYKIC</sequence>
<dbReference type="GO" id="GO:0001522">
    <property type="term" value="P:pseudouridine synthesis"/>
    <property type="evidence" value="ECO:0007669"/>
    <property type="project" value="InterPro"/>
</dbReference>
<feature type="coiled-coil region" evidence="2">
    <location>
        <begin position="299"/>
        <end position="339"/>
    </location>
</feature>
<evidence type="ECO:0000259" key="3">
    <source>
        <dbReference type="Pfam" id="PF01509"/>
    </source>
</evidence>
<dbReference type="Gene3D" id="3.30.2350.10">
    <property type="entry name" value="Pseudouridine synthase"/>
    <property type="match status" value="1"/>
</dbReference>
<dbReference type="InterPro" id="IPR002501">
    <property type="entry name" value="PsdUridine_synth_N"/>
</dbReference>
<name>A0A6V7V6W2_MELEN</name>
<dbReference type="AlphaFoldDB" id="A0A6V7V6W2"/>
<dbReference type="GO" id="GO:0006396">
    <property type="term" value="P:RNA processing"/>
    <property type="evidence" value="ECO:0007669"/>
    <property type="project" value="InterPro"/>
</dbReference>
<dbReference type="Proteomes" id="UP000580250">
    <property type="component" value="Unassembled WGS sequence"/>
</dbReference>
<dbReference type="SUPFAM" id="SSF55120">
    <property type="entry name" value="Pseudouridine synthase"/>
    <property type="match status" value="1"/>
</dbReference>
<accession>A0A6V7V6W2</accession>
<evidence type="ECO:0000256" key="1">
    <source>
        <dbReference type="ARBA" id="ARBA00008999"/>
    </source>
</evidence>
<gene>
    <name evidence="4" type="ORF">MENT_LOCUS22128</name>
</gene>
<dbReference type="PANTHER" id="PTHR13195:SF0">
    <property type="entry name" value="PSEUDOURIDYLATE SYNTHASE TRUB2, MITOCHONDRIAL"/>
    <property type="match status" value="1"/>
</dbReference>
<feature type="domain" description="Pseudouridine synthase II N-terminal" evidence="3">
    <location>
        <begin position="105"/>
        <end position="238"/>
    </location>
</feature>
<keyword evidence="2" id="KW-0175">Coiled coil</keyword>
<dbReference type="EMBL" id="CAJEWN010000172">
    <property type="protein sequence ID" value="CAD2170703.1"/>
    <property type="molecule type" value="Genomic_DNA"/>
</dbReference>
<protein>
    <recommendedName>
        <fullName evidence="3">Pseudouridine synthase II N-terminal domain-containing protein</fullName>
    </recommendedName>
</protein>
<evidence type="ECO:0000313" key="4">
    <source>
        <dbReference type="EMBL" id="CAD2170703.1"/>
    </source>
</evidence>
<dbReference type="InterPro" id="IPR020103">
    <property type="entry name" value="PsdUridine_synth_cat_dom_sf"/>
</dbReference>
<organism evidence="4 5">
    <name type="scientific">Meloidogyne enterolobii</name>
    <name type="common">Root-knot nematode worm</name>
    <name type="synonym">Meloidogyne mayaguensis</name>
    <dbReference type="NCBI Taxonomy" id="390850"/>
    <lineage>
        <taxon>Eukaryota</taxon>
        <taxon>Metazoa</taxon>
        <taxon>Ecdysozoa</taxon>
        <taxon>Nematoda</taxon>
        <taxon>Chromadorea</taxon>
        <taxon>Rhabditida</taxon>
        <taxon>Tylenchina</taxon>
        <taxon>Tylenchomorpha</taxon>
        <taxon>Tylenchoidea</taxon>
        <taxon>Meloidogynidae</taxon>
        <taxon>Meloidogyninae</taxon>
        <taxon>Meloidogyne</taxon>
    </lineage>
</organism>
<evidence type="ECO:0000313" key="5">
    <source>
        <dbReference type="Proteomes" id="UP000580250"/>
    </source>
</evidence>
<dbReference type="GO" id="GO:0009982">
    <property type="term" value="F:pseudouridine synthase activity"/>
    <property type="evidence" value="ECO:0007669"/>
    <property type="project" value="InterPro"/>
</dbReference>
<comment type="similarity">
    <text evidence="1">Belongs to the pseudouridine synthase TruB family.</text>
</comment>
<dbReference type="PANTHER" id="PTHR13195">
    <property type="entry name" value="PSEUDOURIDINE SYNTHASE-RELATED"/>
    <property type="match status" value="1"/>
</dbReference>
<dbReference type="OrthoDB" id="9995526at2759"/>
<proteinExistence type="inferred from homology"/>
<evidence type="ECO:0000256" key="2">
    <source>
        <dbReference type="SAM" id="Coils"/>
    </source>
</evidence>
<dbReference type="InterPro" id="IPR039048">
    <property type="entry name" value="Trub2"/>
</dbReference>
<reference evidence="4 5" key="1">
    <citation type="submission" date="2020-08" db="EMBL/GenBank/DDBJ databases">
        <authorList>
            <person name="Koutsovoulos G."/>
            <person name="Danchin GJ E."/>
        </authorList>
    </citation>
    <scope>NUCLEOTIDE SEQUENCE [LARGE SCALE GENOMIC DNA]</scope>
</reference>